<dbReference type="AlphaFoldDB" id="A0A0D3HZG6"/>
<dbReference type="RefSeq" id="XP_005756830.1">
    <property type="nucleotide sequence ID" value="XM_005756773.1"/>
</dbReference>
<evidence type="ECO:0000313" key="1">
    <source>
        <dbReference type="EnsemblProtists" id="EOD04401"/>
    </source>
</evidence>
<keyword evidence="2" id="KW-1185">Reference proteome</keyword>
<dbReference type="GeneID" id="17250561"/>
<dbReference type="HOGENOM" id="CLU_913477_0_0_1"/>
<proteinExistence type="predicted"/>
<organism evidence="1 2">
    <name type="scientific">Emiliania huxleyi (strain CCMP1516)</name>
    <dbReference type="NCBI Taxonomy" id="280463"/>
    <lineage>
        <taxon>Eukaryota</taxon>
        <taxon>Haptista</taxon>
        <taxon>Haptophyta</taxon>
        <taxon>Prymnesiophyceae</taxon>
        <taxon>Isochrysidales</taxon>
        <taxon>Noelaerhabdaceae</taxon>
        <taxon>Emiliania</taxon>
    </lineage>
</organism>
<reference evidence="1" key="2">
    <citation type="submission" date="2024-10" db="UniProtKB">
        <authorList>
            <consortium name="EnsemblProtists"/>
        </authorList>
    </citation>
    <scope>IDENTIFICATION</scope>
</reference>
<sequence length="305" mass="31453">MLATYFLISASAFGLAPSRLPPRAASTTTRATRPRCGAVGSASQSVLPTAPKDVAEGLSVAISAALAVGERQLHITLPPNMRFGIFGDPGKVTIGSPDSPPTVAELQRAEFELAYLVAETFRGECTLVLESQAAVKAAEREFARKGLPTRPRLVSSLSKAYKGGGGGFGGAAGGAAGGDAGRVVAVLRPSAAQLKKAVCPEGGAVLLLNPQAPPPARFAPTYVLLDNPHPDWQGGLLFRAFPGDWALAAAGFGGALTVHGRAAERPSLPDIDRGFQAVRDDNNPFSRAVGAAAALRRRGEPDEAE</sequence>
<dbReference type="PaxDb" id="2903-EOD04401"/>
<evidence type="ECO:0008006" key="3">
    <source>
        <dbReference type="Google" id="ProtNLM"/>
    </source>
</evidence>
<name>A0A0D3HZG6_EMIH1</name>
<dbReference type="EnsemblProtists" id="EOD04401">
    <property type="protein sequence ID" value="EOD04401"/>
    <property type="gene ID" value="EMIHUDRAFT_439203"/>
</dbReference>
<evidence type="ECO:0000313" key="2">
    <source>
        <dbReference type="Proteomes" id="UP000013827"/>
    </source>
</evidence>
<dbReference type="Proteomes" id="UP000013827">
    <property type="component" value="Unassembled WGS sequence"/>
</dbReference>
<dbReference type="KEGG" id="ehx:EMIHUDRAFT_439203"/>
<accession>A0A0D3HZG6</accession>
<protein>
    <recommendedName>
        <fullName evidence="3">DUF1995 domain-containing protein</fullName>
    </recommendedName>
</protein>
<reference evidence="2" key="1">
    <citation type="journal article" date="2013" name="Nature">
        <title>Pan genome of the phytoplankton Emiliania underpins its global distribution.</title>
        <authorList>
            <person name="Read B.A."/>
            <person name="Kegel J."/>
            <person name="Klute M.J."/>
            <person name="Kuo A."/>
            <person name="Lefebvre S.C."/>
            <person name="Maumus F."/>
            <person name="Mayer C."/>
            <person name="Miller J."/>
            <person name="Monier A."/>
            <person name="Salamov A."/>
            <person name="Young J."/>
            <person name="Aguilar M."/>
            <person name="Claverie J.M."/>
            <person name="Frickenhaus S."/>
            <person name="Gonzalez K."/>
            <person name="Herman E.K."/>
            <person name="Lin Y.C."/>
            <person name="Napier J."/>
            <person name="Ogata H."/>
            <person name="Sarno A.F."/>
            <person name="Shmutz J."/>
            <person name="Schroeder D."/>
            <person name="de Vargas C."/>
            <person name="Verret F."/>
            <person name="von Dassow P."/>
            <person name="Valentin K."/>
            <person name="Van de Peer Y."/>
            <person name="Wheeler G."/>
            <person name="Dacks J.B."/>
            <person name="Delwiche C.F."/>
            <person name="Dyhrman S.T."/>
            <person name="Glockner G."/>
            <person name="John U."/>
            <person name="Richards T."/>
            <person name="Worden A.Z."/>
            <person name="Zhang X."/>
            <person name="Grigoriev I.V."/>
            <person name="Allen A.E."/>
            <person name="Bidle K."/>
            <person name="Borodovsky M."/>
            <person name="Bowler C."/>
            <person name="Brownlee C."/>
            <person name="Cock J.M."/>
            <person name="Elias M."/>
            <person name="Gladyshev V.N."/>
            <person name="Groth M."/>
            <person name="Guda C."/>
            <person name="Hadaegh A."/>
            <person name="Iglesias-Rodriguez M.D."/>
            <person name="Jenkins J."/>
            <person name="Jones B.M."/>
            <person name="Lawson T."/>
            <person name="Leese F."/>
            <person name="Lindquist E."/>
            <person name="Lobanov A."/>
            <person name="Lomsadze A."/>
            <person name="Malik S.B."/>
            <person name="Marsh M.E."/>
            <person name="Mackinder L."/>
            <person name="Mock T."/>
            <person name="Mueller-Roeber B."/>
            <person name="Pagarete A."/>
            <person name="Parker M."/>
            <person name="Probert I."/>
            <person name="Quesneville H."/>
            <person name="Raines C."/>
            <person name="Rensing S.A."/>
            <person name="Riano-Pachon D.M."/>
            <person name="Richier S."/>
            <person name="Rokitta S."/>
            <person name="Shiraiwa Y."/>
            <person name="Soanes D.M."/>
            <person name="van der Giezen M."/>
            <person name="Wahlund T.M."/>
            <person name="Williams B."/>
            <person name="Wilson W."/>
            <person name="Wolfe G."/>
            <person name="Wurch L.L."/>
        </authorList>
    </citation>
    <scope>NUCLEOTIDE SEQUENCE</scope>
</reference>